<accession>A0A4Y7PIC5</accession>
<reference evidence="1 2" key="1">
    <citation type="submission" date="2018-06" db="EMBL/GenBank/DDBJ databases">
        <title>A transcriptomic atlas of mushroom development highlights an independent origin of complex multicellularity.</title>
        <authorList>
            <consortium name="DOE Joint Genome Institute"/>
            <person name="Krizsan K."/>
            <person name="Almasi E."/>
            <person name="Merenyi Z."/>
            <person name="Sahu N."/>
            <person name="Viragh M."/>
            <person name="Koszo T."/>
            <person name="Mondo S."/>
            <person name="Kiss B."/>
            <person name="Balint B."/>
            <person name="Kues U."/>
            <person name="Barry K."/>
            <person name="Hegedus J.C."/>
            <person name="Henrissat B."/>
            <person name="Johnson J."/>
            <person name="Lipzen A."/>
            <person name="Ohm R."/>
            <person name="Nagy I."/>
            <person name="Pangilinan J."/>
            <person name="Yan J."/>
            <person name="Xiong Y."/>
            <person name="Grigoriev I.V."/>
            <person name="Hibbett D.S."/>
            <person name="Nagy L.G."/>
        </authorList>
    </citation>
    <scope>NUCLEOTIDE SEQUENCE [LARGE SCALE GENOMIC DNA]</scope>
    <source>
        <strain evidence="1 2">SZMC22713</strain>
    </source>
</reference>
<dbReference type="Proteomes" id="UP000294933">
    <property type="component" value="Unassembled WGS sequence"/>
</dbReference>
<sequence>DVLFGHFSAAEIIRMSKTCVAAWKSIESYSSRAWSIHRNLRRFVKDAIEFRSLQARTGTVISGSVALQFIDRTFYPE</sequence>
<evidence type="ECO:0000313" key="1">
    <source>
        <dbReference type="EMBL" id="TDL14741.1"/>
    </source>
</evidence>
<feature type="non-terminal residue" evidence="1">
    <location>
        <position position="1"/>
    </location>
</feature>
<evidence type="ECO:0000313" key="2">
    <source>
        <dbReference type="Proteomes" id="UP000294933"/>
    </source>
</evidence>
<dbReference type="AlphaFoldDB" id="A0A4Y7PIC5"/>
<proteinExistence type="predicted"/>
<dbReference type="STRING" id="50990.A0A4Y7PIC5"/>
<dbReference type="VEuPathDB" id="FungiDB:BD410DRAFT_691149"/>
<keyword evidence="2" id="KW-1185">Reference proteome</keyword>
<gene>
    <name evidence="1" type="ORF">BD410DRAFT_691149</name>
</gene>
<name>A0A4Y7PIC5_9AGAM</name>
<feature type="non-terminal residue" evidence="1">
    <location>
        <position position="77"/>
    </location>
</feature>
<evidence type="ECO:0008006" key="3">
    <source>
        <dbReference type="Google" id="ProtNLM"/>
    </source>
</evidence>
<protein>
    <recommendedName>
        <fullName evidence="3">F-box domain-containing protein</fullName>
    </recommendedName>
</protein>
<dbReference type="EMBL" id="ML170311">
    <property type="protein sequence ID" value="TDL14741.1"/>
    <property type="molecule type" value="Genomic_DNA"/>
</dbReference>
<dbReference type="OrthoDB" id="3041043at2759"/>
<organism evidence="1 2">
    <name type="scientific">Rickenella mellea</name>
    <dbReference type="NCBI Taxonomy" id="50990"/>
    <lineage>
        <taxon>Eukaryota</taxon>
        <taxon>Fungi</taxon>
        <taxon>Dikarya</taxon>
        <taxon>Basidiomycota</taxon>
        <taxon>Agaricomycotina</taxon>
        <taxon>Agaricomycetes</taxon>
        <taxon>Hymenochaetales</taxon>
        <taxon>Rickenellaceae</taxon>
        <taxon>Rickenella</taxon>
    </lineage>
</organism>